<reference evidence="7 8" key="1">
    <citation type="journal article" date="2018" name="Mol. Biol. Evol.">
        <title>Broad Genomic Sampling Reveals a Smut Pathogenic Ancestry of the Fungal Clade Ustilaginomycotina.</title>
        <authorList>
            <person name="Kijpornyongpan T."/>
            <person name="Mondo S.J."/>
            <person name="Barry K."/>
            <person name="Sandor L."/>
            <person name="Lee J."/>
            <person name="Lipzen A."/>
            <person name="Pangilinan J."/>
            <person name="LaButti K."/>
            <person name="Hainaut M."/>
            <person name="Henrissat B."/>
            <person name="Grigoriev I.V."/>
            <person name="Spatafora J.W."/>
            <person name="Aime M.C."/>
        </authorList>
    </citation>
    <scope>NUCLEOTIDE SEQUENCE [LARGE SCALE GENOMIC DNA]</scope>
    <source>
        <strain evidence="7 8">MCA 3645</strain>
    </source>
</reference>
<gene>
    <name evidence="7" type="ORF">BCV70DRAFT_200373</name>
</gene>
<dbReference type="AlphaFoldDB" id="A0A317XSE4"/>
<feature type="domain" description="Transcription factor CBF/NF-Y/archaeal histone" evidence="6">
    <location>
        <begin position="78"/>
        <end position="138"/>
    </location>
</feature>
<dbReference type="EMBL" id="KZ819193">
    <property type="protein sequence ID" value="PWZ00221.1"/>
    <property type="molecule type" value="Genomic_DNA"/>
</dbReference>
<feature type="compositionally biased region" description="Acidic residues" evidence="5">
    <location>
        <begin position="223"/>
        <end position="272"/>
    </location>
</feature>
<dbReference type="GO" id="GO:0031507">
    <property type="term" value="P:heterochromatin formation"/>
    <property type="evidence" value="ECO:0007669"/>
    <property type="project" value="TreeGrafter"/>
</dbReference>
<dbReference type="GO" id="GO:0006974">
    <property type="term" value="P:DNA damage response"/>
    <property type="evidence" value="ECO:0007669"/>
    <property type="project" value="TreeGrafter"/>
</dbReference>
<name>A0A317XSE4_9BASI</name>
<protein>
    <recommendedName>
        <fullName evidence="3">DNA polymerase epsilon subunit D</fullName>
    </recommendedName>
    <alternativeName>
        <fullName evidence="4">DNA polymerase II subunit D</fullName>
    </alternativeName>
</protein>
<sequence length="272" mass="28233">MPRKSLPDAASGSSTPVKARKSIPGGDGAPASATKKTGGSGANDEATNGLVLAAETKAVLAQQTGALKSLAGGIDQYELPKTSVVKLAKSEIPDSVQLRKEVTSALVKASTVFISYLTAASHDLASSKGLKTISGQNVLDSIKDLDLGDEFRAQLKKELEAYRTVAKAKRAAAKKPKDPSTAAAAAASAGAGAGAGAAGQQPAPELEDDIDGDADISRFTAGADDEDDEEEEEEENEHEEQAEDAAADDNDDDDNDDEEEEEEEDDQLMDED</sequence>
<evidence type="ECO:0000256" key="5">
    <source>
        <dbReference type="SAM" id="MobiDB-lite"/>
    </source>
</evidence>
<keyword evidence="8" id="KW-1185">Reference proteome</keyword>
<dbReference type="InterPro" id="IPR009072">
    <property type="entry name" value="Histone-fold"/>
</dbReference>
<dbReference type="PANTHER" id="PTHR46172:SF1">
    <property type="entry name" value="DNA POLYMERASE EPSILON SUBUNIT 3"/>
    <property type="match status" value="1"/>
</dbReference>
<dbReference type="Pfam" id="PF00808">
    <property type="entry name" value="CBFD_NFYB_HMF"/>
    <property type="match status" value="1"/>
</dbReference>
<dbReference type="OrthoDB" id="1707486at2759"/>
<dbReference type="InParanoid" id="A0A317XSE4"/>
<dbReference type="PANTHER" id="PTHR46172">
    <property type="entry name" value="DNA POLYMERASE EPSILON SUBUNIT 3"/>
    <property type="match status" value="1"/>
</dbReference>
<feature type="region of interest" description="Disordered" evidence="5">
    <location>
        <begin position="169"/>
        <end position="272"/>
    </location>
</feature>
<feature type="compositionally biased region" description="Low complexity" evidence="5">
    <location>
        <begin position="179"/>
        <end position="190"/>
    </location>
</feature>
<accession>A0A317XSE4</accession>
<evidence type="ECO:0000256" key="3">
    <source>
        <dbReference type="ARBA" id="ARBA00039775"/>
    </source>
</evidence>
<comment type="subcellular location">
    <subcellularLocation>
        <location evidence="1">Nucleus</location>
    </subcellularLocation>
</comment>
<dbReference type="Proteomes" id="UP000246740">
    <property type="component" value="Unassembled WGS sequence"/>
</dbReference>
<dbReference type="InterPro" id="IPR003958">
    <property type="entry name" value="CBFA_NFYB_domain"/>
</dbReference>
<evidence type="ECO:0000256" key="4">
    <source>
        <dbReference type="ARBA" id="ARBA00042096"/>
    </source>
</evidence>
<dbReference type="GO" id="GO:0046982">
    <property type="term" value="F:protein heterodimerization activity"/>
    <property type="evidence" value="ECO:0007669"/>
    <property type="project" value="InterPro"/>
</dbReference>
<dbReference type="STRING" id="1882483.A0A317XSE4"/>
<evidence type="ECO:0000256" key="2">
    <source>
        <dbReference type="ARBA" id="ARBA00023242"/>
    </source>
</evidence>
<feature type="region of interest" description="Disordered" evidence="5">
    <location>
        <begin position="1"/>
        <end position="45"/>
    </location>
</feature>
<dbReference type="InterPro" id="IPR051377">
    <property type="entry name" value="DNA_Pol-Epsilon_Subunit"/>
</dbReference>
<proteinExistence type="predicted"/>
<dbReference type="GO" id="GO:0008623">
    <property type="term" value="C:CHRAC"/>
    <property type="evidence" value="ECO:0007669"/>
    <property type="project" value="TreeGrafter"/>
</dbReference>
<evidence type="ECO:0000259" key="6">
    <source>
        <dbReference type="Pfam" id="PF00808"/>
    </source>
</evidence>
<keyword evidence="2" id="KW-0539">Nucleus</keyword>
<organism evidence="7 8">
    <name type="scientific">Testicularia cyperi</name>
    <dbReference type="NCBI Taxonomy" id="1882483"/>
    <lineage>
        <taxon>Eukaryota</taxon>
        <taxon>Fungi</taxon>
        <taxon>Dikarya</taxon>
        <taxon>Basidiomycota</taxon>
        <taxon>Ustilaginomycotina</taxon>
        <taxon>Ustilaginomycetes</taxon>
        <taxon>Ustilaginales</taxon>
        <taxon>Anthracoideaceae</taxon>
        <taxon>Testicularia</taxon>
    </lineage>
</organism>
<feature type="compositionally biased region" description="Acidic residues" evidence="5">
    <location>
        <begin position="205"/>
        <end position="214"/>
    </location>
</feature>
<dbReference type="GO" id="GO:0006272">
    <property type="term" value="P:leading strand elongation"/>
    <property type="evidence" value="ECO:0007669"/>
    <property type="project" value="TreeGrafter"/>
</dbReference>
<evidence type="ECO:0000313" key="8">
    <source>
        <dbReference type="Proteomes" id="UP000246740"/>
    </source>
</evidence>
<evidence type="ECO:0000256" key="1">
    <source>
        <dbReference type="ARBA" id="ARBA00004123"/>
    </source>
</evidence>
<dbReference type="GO" id="GO:0008622">
    <property type="term" value="C:epsilon DNA polymerase complex"/>
    <property type="evidence" value="ECO:0007669"/>
    <property type="project" value="TreeGrafter"/>
</dbReference>
<dbReference type="Gene3D" id="1.10.20.10">
    <property type="entry name" value="Histone, subunit A"/>
    <property type="match status" value="1"/>
</dbReference>
<evidence type="ECO:0000313" key="7">
    <source>
        <dbReference type="EMBL" id="PWZ00221.1"/>
    </source>
</evidence>
<dbReference type="GO" id="GO:0031490">
    <property type="term" value="F:chromatin DNA binding"/>
    <property type="evidence" value="ECO:0007669"/>
    <property type="project" value="TreeGrafter"/>
</dbReference>
<dbReference type="CDD" id="cd22928">
    <property type="entry name" value="HFD_POLE3_DPB4"/>
    <property type="match status" value="1"/>
</dbReference>
<dbReference type="SUPFAM" id="SSF47113">
    <property type="entry name" value="Histone-fold"/>
    <property type="match status" value="1"/>
</dbReference>